<evidence type="ECO:0000256" key="7">
    <source>
        <dbReference type="HAMAP-Rule" id="MF_01374"/>
    </source>
</evidence>
<accession>L2F6Q6</accession>
<dbReference type="HAMAP" id="MF_01374">
    <property type="entry name" value="Glyoxalase_2"/>
    <property type="match status" value="1"/>
</dbReference>
<dbReference type="GO" id="GO:0004416">
    <property type="term" value="F:hydroxyacylglutathione hydrolase activity"/>
    <property type="evidence" value="ECO:0007669"/>
    <property type="project" value="UniProtKB-UniRule"/>
</dbReference>
<dbReference type="Pfam" id="PF00753">
    <property type="entry name" value="Lactamase_B"/>
    <property type="match status" value="1"/>
</dbReference>
<feature type="binding site" evidence="7">
    <location>
        <position position="55"/>
    </location>
    <ligand>
        <name>Zn(2+)</name>
        <dbReference type="ChEBI" id="CHEBI:29105"/>
        <label>1</label>
    </ligand>
</feature>
<dbReference type="SMART" id="SM00849">
    <property type="entry name" value="Lactamase_B"/>
    <property type="match status" value="1"/>
</dbReference>
<dbReference type="InterPro" id="IPR035680">
    <property type="entry name" value="Clx_II_MBL"/>
</dbReference>
<comment type="cofactor">
    <cofactor evidence="7">
        <name>Zn(2+)</name>
        <dbReference type="ChEBI" id="CHEBI:29105"/>
    </cofactor>
    <text evidence="7">Binds 2 Zn(2+) ions per subunit.</text>
</comment>
<organism evidence="9 10">
    <name type="scientific">Moraxella macacae 0408225</name>
    <dbReference type="NCBI Taxonomy" id="1230338"/>
    <lineage>
        <taxon>Bacteria</taxon>
        <taxon>Pseudomonadati</taxon>
        <taxon>Pseudomonadota</taxon>
        <taxon>Gammaproteobacteria</taxon>
        <taxon>Moraxellales</taxon>
        <taxon>Moraxellaceae</taxon>
        <taxon>Moraxella</taxon>
    </lineage>
</organism>
<comment type="similarity">
    <text evidence="3 7">Belongs to the metallo-beta-lactamase superfamily. Glyoxalase II family.</text>
</comment>
<keyword evidence="10" id="KW-1185">Reference proteome</keyword>
<feature type="binding site" evidence="7">
    <location>
        <position position="60"/>
    </location>
    <ligand>
        <name>Zn(2+)</name>
        <dbReference type="ChEBI" id="CHEBI:29105"/>
        <label>2</label>
    </ligand>
</feature>
<dbReference type="Gene3D" id="3.60.15.10">
    <property type="entry name" value="Ribonuclease Z/Hydroxyacylglutathione hydrolase-like"/>
    <property type="match status" value="1"/>
</dbReference>
<comment type="pathway">
    <text evidence="2 7">Secondary metabolite metabolism; methylglyoxal degradation; (R)-lactate from methylglyoxal: step 2/2.</text>
</comment>
<dbReference type="EMBL" id="ANIN01000002">
    <property type="protein sequence ID" value="ELA08118.1"/>
    <property type="molecule type" value="Genomic_DNA"/>
</dbReference>
<dbReference type="RefSeq" id="WP_009501632.1">
    <property type="nucleotide sequence ID" value="NZ_ANIN01000002.1"/>
</dbReference>
<dbReference type="Pfam" id="PF16123">
    <property type="entry name" value="HAGH_C"/>
    <property type="match status" value="1"/>
</dbReference>
<feature type="binding site" evidence="7">
    <location>
        <position position="181"/>
    </location>
    <ligand>
        <name>Zn(2+)</name>
        <dbReference type="ChEBI" id="CHEBI:29105"/>
        <label>2</label>
    </ligand>
</feature>
<dbReference type="OrthoDB" id="9802248at2"/>
<dbReference type="InterPro" id="IPR001279">
    <property type="entry name" value="Metallo-B-lactamas"/>
</dbReference>
<dbReference type="STRING" id="1230338.MOMA_06141"/>
<keyword evidence="5 7" id="KW-0378">Hydrolase</keyword>
<reference evidence="9 10" key="1">
    <citation type="journal article" date="2013" name="Genome Announc.">
        <title>Genome Sequence of Moraxella macacae 0408225, a Novel Bacterial Species Isolated from a Cynomolgus Macaque with Epistaxis.</title>
        <authorList>
            <person name="Ladner J.T."/>
            <person name="Whitehouse C.A."/>
            <person name="Koroleva G.I."/>
            <person name="Palacios G.F."/>
        </authorList>
    </citation>
    <scope>NUCLEOTIDE SEQUENCE [LARGE SCALE GENOMIC DNA]</scope>
    <source>
        <strain evidence="9 10">0408225</strain>
    </source>
</reference>
<dbReference type="PANTHER" id="PTHR43705:SF1">
    <property type="entry name" value="HYDROXYACYLGLUTATHIONE HYDROLASE GLOB"/>
    <property type="match status" value="1"/>
</dbReference>
<feature type="binding site" evidence="7">
    <location>
        <position position="143"/>
    </location>
    <ligand>
        <name>Zn(2+)</name>
        <dbReference type="ChEBI" id="CHEBI:29105"/>
        <label>2</label>
    </ligand>
</feature>
<dbReference type="InterPro" id="IPR050110">
    <property type="entry name" value="Glyoxalase_II_hydrolase"/>
</dbReference>
<dbReference type="InterPro" id="IPR032282">
    <property type="entry name" value="HAGH_C"/>
</dbReference>
<evidence type="ECO:0000256" key="1">
    <source>
        <dbReference type="ARBA" id="ARBA00001623"/>
    </source>
</evidence>
<comment type="subunit">
    <text evidence="7">Monomer.</text>
</comment>
<feature type="binding site" evidence="7">
    <location>
        <position position="57"/>
    </location>
    <ligand>
        <name>Zn(2+)</name>
        <dbReference type="ChEBI" id="CHEBI:29105"/>
        <label>1</label>
    </ligand>
</feature>
<dbReference type="AlphaFoldDB" id="L2F6Q6"/>
<dbReference type="NCBIfam" id="TIGR03413">
    <property type="entry name" value="GSH_gloB"/>
    <property type="match status" value="1"/>
</dbReference>
<dbReference type="eggNOG" id="COG0491">
    <property type="taxonomic scope" value="Bacteria"/>
</dbReference>
<feature type="binding site" evidence="7">
    <location>
        <position position="117"/>
    </location>
    <ligand>
        <name>Zn(2+)</name>
        <dbReference type="ChEBI" id="CHEBI:29105"/>
        <label>1</label>
    </ligand>
</feature>
<evidence type="ECO:0000256" key="2">
    <source>
        <dbReference type="ARBA" id="ARBA00004963"/>
    </source>
</evidence>
<comment type="caution">
    <text evidence="9">The sequence shown here is derived from an EMBL/GenBank/DDBJ whole genome shotgun (WGS) entry which is preliminary data.</text>
</comment>
<dbReference type="Proteomes" id="UP000023795">
    <property type="component" value="Unassembled WGS sequence"/>
</dbReference>
<dbReference type="UniPathway" id="UPA00619">
    <property type="reaction ID" value="UER00676"/>
</dbReference>
<keyword evidence="4 7" id="KW-0479">Metal-binding</keyword>
<sequence length="271" mass="30672">MLDITPIAAFDTNYIWLLINRDKQEAIAIDTGDATVVQNFLQQNQIKLQAIWITHHHHDHTGGVLQLVKQNPDVQIFAHKNHGLTDKIAQKNLTLIDENIPITAWEYAVKVWQTFGHTDSHLSFLLQVGNKQVGNKIHVFCGDTLFAAGCGRVFTGTIEQLFASFQRFNALATDTLFYPAHEYTLQNLEFANFILPNDNNIKQALKNYAQLQKINKPTLPTTLANERQINVFLQALNPSDDLSLAVQQKTNISDNQPLTIFAALRKLKNNF</sequence>
<evidence type="ECO:0000256" key="5">
    <source>
        <dbReference type="ARBA" id="ARBA00022801"/>
    </source>
</evidence>
<gene>
    <name evidence="7" type="primary">gloB</name>
    <name evidence="9" type="ORF">MOMA_06141</name>
</gene>
<keyword evidence="6 7" id="KW-0862">Zinc</keyword>
<dbReference type="PATRIC" id="fig|1230338.3.peg.1308"/>
<dbReference type="SUPFAM" id="SSF56281">
    <property type="entry name" value="Metallo-hydrolase/oxidoreductase"/>
    <property type="match status" value="1"/>
</dbReference>
<dbReference type="GO" id="GO:0046872">
    <property type="term" value="F:metal ion binding"/>
    <property type="evidence" value="ECO:0007669"/>
    <property type="project" value="UniProtKB-KW"/>
</dbReference>
<dbReference type="CDD" id="cd07723">
    <property type="entry name" value="hydroxyacylglutathione_hydrolase_MBL-fold"/>
    <property type="match status" value="1"/>
</dbReference>
<name>L2F6Q6_9GAMM</name>
<dbReference type="InterPro" id="IPR036866">
    <property type="entry name" value="RibonucZ/Hydroxyglut_hydro"/>
</dbReference>
<evidence type="ECO:0000313" key="10">
    <source>
        <dbReference type="Proteomes" id="UP000023795"/>
    </source>
</evidence>
<protein>
    <recommendedName>
        <fullName evidence="7">Hydroxyacylglutathione hydrolase</fullName>
        <ecNumber evidence="7">3.1.2.6</ecNumber>
    </recommendedName>
    <alternativeName>
        <fullName evidence="7">Glyoxalase II</fullName>
        <shortName evidence="7">Glx II</shortName>
    </alternativeName>
</protein>
<evidence type="ECO:0000256" key="3">
    <source>
        <dbReference type="ARBA" id="ARBA00006759"/>
    </source>
</evidence>
<evidence type="ECO:0000256" key="4">
    <source>
        <dbReference type="ARBA" id="ARBA00022723"/>
    </source>
</evidence>
<proteinExistence type="inferred from homology"/>
<comment type="catalytic activity">
    <reaction evidence="1 7">
        <text>an S-(2-hydroxyacyl)glutathione + H2O = a 2-hydroxy carboxylate + glutathione + H(+)</text>
        <dbReference type="Rhea" id="RHEA:21864"/>
        <dbReference type="ChEBI" id="CHEBI:15377"/>
        <dbReference type="ChEBI" id="CHEBI:15378"/>
        <dbReference type="ChEBI" id="CHEBI:57925"/>
        <dbReference type="ChEBI" id="CHEBI:58896"/>
        <dbReference type="ChEBI" id="CHEBI:71261"/>
        <dbReference type="EC" id="3.1.2.6"/>
    </reaction>
</comment>
<feature type="binding site" evidence="7">
    <location>
        <position position="59"/>
    </location>
    <ligand>
        <name>Zn(2+)</name>
        <dbReference type="ChEBI" id="CHEBI:29105"/>
        <label>2</label>
    </ligand>
</feature>
<evidence type="ECO:0000259" key="8">
    <source>
        <dbReference type="SMART" id="SM00849"/>
    </source>
</evidence>
<comment type="function">
    <text evidence="7">Thiolesterase that catalyzes the hydrolysis of S-D-lactoyl-glutathione to form glutathione and D-lactic acid.</text>
</comment>
<dbReference type="InterPro" id="IPR017782">
    <property type="entry name" value="Hydroxyacylglutathione_Hdrlase"/>
</dbReference>
<dbReference type="GO" id="GO:0019243">
    <property type="term" value="P:methylglyoxal catabolic process to D-lactate via S-lactoyl-glutathione"/>
    <property type="evidence" value="ECO:0007669"/>
    <property type="project" value="UniProtKB-UniRule"/>
</dbReference>
<dbReference type="PANTHER" id="PTHR43705">
    <property type="entry name" value="HYDROXYACYLGLUTATHIONE HYDROLASE"/>
    <property type="match status" value="1"/>
</dbReference>
<dbReference type="EC" id="3.1.2.6" evidence="7"/>
<feature type="binding site" evidence="7">
    <location>
        <position position="143"/>
    </location>
    <ligand>
        <name>Zn(2+)</name>
        <dbReference type="ChEBI" id="CHEBI:29105"/>
        <label>1</label>
    </ligand>
</feature>
<evidence type="ECO:0000313" key="9">
    <source>
        <dbReference type="EMBL" id="ELA08118.1"/>
    </source>
</evidence>
<evidence type="ECO:0000256" key="6">
    <source>
        <dbReference type="ARBA" id="ARBA00022833"/>
    </source>
</evidence>
<feature type="domain" description="Metallo-beta-lactamase" evidence="8">
    <location>
        <begin position="12"/>
        <end position="181"/>
    </location>
</feature>